<dbReference type="AlphaFoldDB" id="A0AAE0DNB7"/>
<feature type="region of interest" description="Disordered" evidence="8">
    <location>
        <begin position="516"/>
        <end position="692"/>
    </location>
</feature>
<organism evidence="10 11">
    <name type="scientific">Lepraria neglecta</name>
    <dbReference type="NCBI Taxonomy" id="209136"/>
    <lineage>
        <taxon>Eukaryota</taxon>
        <taxon>Fungi</taxon>
        <taxon>Dikarya</taxon>
        <taxon>Ascomycota</taxon>
        <taxon>Pezizomycotina</taxon>
        <taxon>Lecanoromycetes</taxon>
        <taxon>OSLEUM clade</taxon>
        <taxon>Lecanoromycetidae</taxon>
        <taxon>Lecanorales</taxon>
        <taxon>Lecanorineae</taxon>
        <taxon>Stereocaulaceae</taxon>
        <taxon>Lepraria</taxon>
    </lineage>
</organism>
<dbReference type="PANTHER" id="PTHR21567">
    <property type="entry name" value="CLASP"/>
    <property type="match status" value="1"/>
</dbReference>
<evidence type="ECO:0000256" key="2">
    <source>
        <dbReference type="ARBA" id="ARBA00009549"/>
    </source>
</evidence>
<evidence type="ECO:0000259" key="9">
    <source>
        <dbReference type="SMART" id="SM01349"/>
    </source>
</evidence>
<dbReference type="Gene3D" id="1.25.10.10">
    <property type="entry name" value="Leucine-rich Repeat Variant"/>
    <property type="match status" value="2"/>
</dbReference>
<comment type="subcellular location">
    <subcellularLocation>
        <location evidence="1">Cytoplasm</location>
        <location evidence="1">Cytoskeleton</location>
        <location evidence="1">Spindle</location>
    </subcellularLocation>
</comment>
<keyword evidence="5" id="KW-0493">Microtubule</keyword>
<evidence type="ECO:0000313" key="11">
    <source>
        <dbReference type="Proteomes" id="UP001276659"/>
    </source>
</evidence>
<dbReference type="GO" id="GO:0005815">
    <property type="term" value="C:microtubule organizing center"/>
    <property type="evidence" value="ECO:0007669"/>
    <property type="project" value="TreeGrafter"/>
</dbReference>
<keyword evidence="4" id="KW-0132">Cell division</keyword>
<accession>A0AAE0DNB7</accession>
<dbReference type="GO" id="GO:0008017">
    <property type="term" value="F:microtubule binding"/>
    <property type="evidence" value="ECO:0007669"/>
    <property type="project" value="TreeGrafter"/>
</dbReference>
<dbReference type="GO" id="GO:0060172">
    <property type="term" value="P:astral microtubule depolymerization"/>
    <property type="evidence" value="ECO:0007669"/>
    <property type="project" value="TreeGrafter"/>
</dbReference>
<feature type="region of interest" description="Disordered" evidence="8">
    <location>
        <begin position="230"/>
        <end position="266"/>
    </location>
</feature>
<dbReference type="InterPro" id="IPR011989">
    <property type="entry name" value="ARM-like"/>
</dbReference>
<dbReference type="GO" id="GO:0051301">
    <property type="term" value="P:cell division"/>
    <property type="evidence" value="ECO:0007669"/>
    <property type="project" value="UniProtKB-KW"/>
</dbReference>
<evidence type="ECO:0000256" key="5">
    <source>
        <dbReference type="ARBA" id="ARBA00022701"/>
    </source>
</evidence>
<comment type="subunit">
    <text evidence="3">Interacts with microtubules.</text>
</comment>
<feature type="compositionally biased region" description="Low complexity" evidence="8">
    <location>
        <begin position="595"/>
        <end position="608"/>
    </location>
</feature>
<comment type="caution">
    <text evidence="10">The sequence shown here is derived from an EMBL/GenBank/DDBJ whole genome shotgun (WGS) entry which is preliminary data.</text>
</comment>
<gene>
    <name evidence="10" type="ORF">OEA41_007856</name>
</gene>
<feature type="region of interest" description="Disordered" evidence="8">
    <location>
        <begin position="795"/>
        <end position="818"/>
    </location>
</feature>
<dbReference type="Proteomes" id="UP001276659">
    <property type="component" value="Unassembled WGS sequence"/>
</dbReference>
<feature type="compositionally biased region" description="Polar residues" evidence="8">
    <location>
        <begin position="516"/>
        <end position="529"/>
    </location>
</feature>
<keyword evidence="6" id="KW-0498">Mitosis</keyword>
<dbReference type="Pfam" id="PF12348">
    <property type="entry name" value="CLASP_N"/>
    <property type="match status" value="2"/>
</dbReference>
<dbReference type="GO" id="GO:1990023">
    <property type="term" value="C:mitotic spindle midzone"/>
    <property type="evidence" value="ECO:0007669"/>
    <property type="project" value="TreeGrafter"/>
</dbReference>
<feature type="compositionally biased region" description="Low complexity" evidence="8">
    <location>
        <begin position="675"/>
        <end position="687"/>
    </location>
</feature>
<protein>
    <recommendedName>
        <fullName evidence="9">TOG domain-containing protein</fullName>
    </recommendedName>
</protein>
<dbReference type="PANTHER" id="PTHR21567:SF9">
    <property type="entry name" value="CLIP-ASSOCIATING PROTEIN"/>
    <property type="match status" value="1"/>
</dbReference>
<evidence type="ECO:0000256" key="3">
    <source>
        <dbReference type="ARBA" id="ARBA00011375"/>
    </source>
</evidence>
<evidence type="ECO:0000256" key="4">
    <source>
        <dbReference type="ARBA" id="ARBA00022618"/>
    </source>
</evidence>
<reference evidence="10" key="1">
    <citation type="submission" date="2022-11" db="EMBL/GenBank/DDBJ databases">
        <title>Chromosomal genome sequence assembly and mating type (MAT) locus characterization of the leprose asexual lichenized fungus Lepraria neglecta (Nyl.) Erichsen.</title>
        <authorList>
            <person name="Allen J.L."/>
            <person name="Pfeffer B."/>
        </authorList>
    </citation>
    <scope>NUCLEOTIDE SEQUENCE</scope>
    <source>
        <strain evidence="10">Allen 5258</strain>
    </source>
</reference>
<evidence type="ECO:0000256" key="6">
    <source>
        <dbReference type="ARBA" id="ARBA00022776"/>
    </source>
</evidence>
<feature type="domain" description="TOG" evidence="9">
    <location>
        <begin position="283"/>
        <end position="525"/>
    </location>
</feature>
<evidence type="ECO:0000256" key="1">
    <source>
        <dbReference type="ARBA" id="ARBA00004186"/>
    </source>
</evidence>
<comment type="similarity">
    <text evidence="2">Belongs to the CLASP family.</text>
</comment>
<sequence length="1153" mass="126897">MANMEDLAFKTLTAIKGGTPTETKLKQLAELKAEIKHRHCPEPAVAPLFDVVRASISTPLLTTAGFSILVHLMKRLQVQGDNSLLQIQGVKTYPCLLERLADQREPARNRAIQALTEFHAISAPDVEQFVRDKALTCRSPKAKESGMQWVTTTRKEKSIPFRTFVANIVDCLEDADGSVRSTAQATLVELFQNAGPRGMNDLQKHLQQRNVRKTIVEHILSQLGIGASSEVEAPTPVRTHDSETSKQTQSFNGSTANDPPLDAPPMSVSEQEAVQLDPVYIESSRDLEDTFREIQQWFEGKESEGNWLRREKSILKLRKITKGNAPQDFTTLYLSCIKGLLDGILKTVNSLRTTVSTIGCHLVQDIARVAGSGLDNMVEILLQNLIKLCANTKKITAAKANETVSAIMANVSYHVRLTQHIYVACQDKNVQPRSFATGWLKTIITKHGHHKSVIEHGGGLELIEKCVKLGLADRDKGVRDGMRPTYWMFARRWPDRSEVLMSALDNVQQKLLIEDSSNPNPQQAVSHTATAGGKPAFSKSTNAMSTRPSIKETIAAQKKAKAAGWNLPERPSSAEPSTSPKKATVQPSAGRPGTAMASAARNVSNASVGTLSSAPVRPRRRADVVRPATADPYSTRKPTRTETPPRSPAVSPVKRVKTPARPASSAKLAPRKVDSPASSKANSPKKSGIAQGINHFDSHNVTVQPEPSPTKAAEDFTMLLPNFKASKSDDPNMSPEFVNEDPFMPGGSNEMSTSASPKKISGLTGPTSPNNRGGGIPRLSPTKLAGEFGRLSIDEKAQRISMSPRAIGSRKEALTPKNSVAQDQKPLQVYEDPVRLPNNGSPYSPPLTHVTRVLEELPVNEPSKQRGVFDHQLLAEEPKYLDYHQNWLAMESQERQLASTSENTENPALARKILNSGIDRVRARTLDVHGFRKLQILIRSSGDSIWEGGYKFDELLLPLLDYLESPNDEPTPRSAKAQDLKTQVLVTVRSLLQHQPDYFSGYYPRAISAVLATRKQYTSTSHIVCGLEDTAEGIIEKCDPVKCIDAVLDLLETERSEGAETMGLYVLAGLLHRGQEKGCKLQLSSQQEERLGRMGARCLADTNPDIRRAVIEFVLELRDSMDQDRFWGLVAGGRDDHRSLITYYLARKRATVE</sequence>
<dbReference type="SMART" id="SM01349">
    <property type="entry name" value="TOG"/>
    <property type="match status" value="2"/>
</dbReference>
<feature type="compositionally biased region" description="Polar residues" evidence="8">
    <location>
        <begin position="245"/>
        <end position="257"/>
    </location>
</feature>
<dbReference type="GO" id="GO:0005881">
    <property type="term" value="C:cytoplasmic microtubule"/>
    <property type="evidence" value="ECO:0007669"/>
    <property type="project" value="TreeGrafter"/>
</dbReference>
<comment type="function">
    <text evidence="7">Microtubule binding protein that promotes the stabilization of dynamic microtubules. Required for mitotic spindle formation.</text>
</comment>
<dbReference type="SUPFAM" id="SSF48371">
    <property type="entry name" value="ARM repeat"/>
    <property type="match status" value="1"/>
</dbReference>
<proteinExistence type="inferred from homology"/>
<dbReference type="GO" id="GO:0005876">
    <property type="term" value="C:spindle microtubule"/>
    <property type="evidence" value="ECO:0007669"/>
    <property type="project" value="TreeGrafter"/>
</dbReference>
<evidence type="ECO:0000313" key="10">
    <source>
        <dbReference type="EMBL" id="KAK3176533.1"/>
    </source>
</evidence>
<dbReference type="InterPro" id="IPR024395">
    <property type="entry name" value="CLASP_N_dom"/>
</dbReference>
<feature type="region of interest" description="Disordered" evidence="8">
    <location>
        <begin position="743"/>
        <end position="783"/>
    </location>
</feature>
<dbReference type="GO" id="GO:0090307">
    <property type="term" value="P:mitotic spindle assembly"/>
    <property type="evidence" value="ECO:0007669"/>
    <property type="project" value="TreeGrafter"/>
</dbReference>
<dbReference type="InterPro" id="IPR034085">
    <property type="entry name" value="TOG"/>
</dbReference>
<feature type="compositionally biased region" description="Polar residues" evidence="8">
    <location>
        <begin position="574"/>
        <end position="587"/>
    </location>
</feature>
<evidence type="ECO:0000256" key="7">
    <source>
        <dbReference type="ARBA" id="ARBA00024889"/>
    </source>
</evidence>
<keyword evidence="11" id="KW-1185">Reference proteome</keyword>
<feature type="compositionally biased region" description="Polar residues" evidence="8">
    <location>
        <begin position="538"/>
        <end position="548"/>
    </location>
</feature>
<evidence type="ECO:0000256" key="8">
    <source>
        <dbReference type="SAM" id="MobiDB-lite"/>
    </source>
</evidence>
<dbReference type="InterPro" id="IPR016024">
    <property type="entry name" value="ARM-type_fold"/>
</dbReference>
<dbReference type="EMBL" id="JASNWA010000004">
    <property type="protein sequence ID" value="KAK3176533.1"/>
    <property type="molecule type" value="Genomic_DNA"/>
</dbReference>
<keyword evidence="6" id="KW-0131">Cell cycle</keyword>
<feature type="domain" description="TOG" evidence="9">
    <location>
        <begin position="3"/>
        <end position="229"/>
    </location>
</feature>
<name>A0AAE0DNB7_9LECA</name>